<name>A0ABR1W6J2_9PEZI</name>
<keyword evidence="4" id="KW-1185">Reference proteome</keyword>
<feature type="signal peptide" evidence="2">
    <location>
        <begin position="1"/>
        <end position="21"/>
    </location>
</feature>
<evidence type="ECO:0000313" key="3">
    <source>
        <dbReference type="EMBL" id="KAK8077794.1"/>
    </source>
</evidence>
<keyword evidence="1" id="KW-0378">Hydrolase</keyword>
<sequence>MPSNFVTLLVGFLVVLAPVNSAIVPGRVFDRFISIWLENQDFSQVILNPDFADLKRHGILQTRYYANTHPSQPNYLAAVAGDYFGLNHDESVRVPDNVSTVVDLVDTRGISWAGYFERMPGPGYLADFSLDANGTWDYVKKHNHFASFDSINKNGTRLARLRSFEAFERDLAAGTVPQFVMMSPDMRNDGHNTTLEYATKWAREFLLPLLQTNQNKRKDENDKGNKLWKERTVIQLTYDEADTYDHPNRIVSLLLGPGIPRSLAGTEDGTFYTHYSILATVQHNWDLPTLGRYDAGANVFQFAADATGHNTNRDPPNLTTVNNSQSYAGLLHNKTTRPVPPPNLKLVGAGGKGVLPKVASTWNTTVQDESPYDESGNVYDGKIIPVYKPQE</sequence>
<dbReference type="EMBL" id="JAQQWM010000002">
    <property type="protein sequence ID" value="KAK8077794.1"/>
    <property type="molecule type" value="Genomic_DNA"/>
</dbReference>
<accession>A0ABR1W6J2</accession>
<evidence type="ECO:0000256" key="1">
    <source>
        <dbReference type="ARBA" id="ARBA00022801"/>
    </source>
</evidence>
<gene>
    <name evidence="3" type="ORF">PG996_003964</name>
</gene>
<dbReference type="InterPro" id="IPR017850">
    <property type="entry name" value="Alkaline_phosphatase_core_sf"/>
</dbReference>
<keyword evidence="2" id="KW-0732">Signal</keyword>
<dbReference type="Gene3D" id="3.40.720.10">
    <property type="entry name" value="Alkaline Phosphatase, subunit A"/>
    <property type="match status" value="1"/>
</dbReference>
<dbReference type="Pfam" id="PF04185">
    <property type="entry name" value="Phosphoesterase"/>
    <property type="match status" value="1"/>
</dbReference>
<protein>
    <submittedName>
        <fullName evidence="3">Acid phosphatase</fullName>
    </submittedName>
</protein>
<evidence type="ECO:0000256" key="2">
    <source>
        <dbReference type="SAM" id="SignalP"/>
    </source>
</evidence>
<dbReference type="PANTHER" id="PTHR31956:SF15">
    <property type="entry name" value="ACID PHOSPHATASE PHOA"/>
    <property type="match status" value="1"/>
</dbReference>
<organism evidence="3 4">
    <name type="scientific">Apiospora saccharicola</name>
    <dbReference type="NCBI Taxonomy" id="335842"/>
    <lineage>
        <taxon>Eukaryota</taxon>
        <taxon>Fungi</taxon>
        <taxon>Dikarya</taxon>
        <taxon>Ascomycota</taxon>
        <taxon>Pezizomycotina</taxon>
        <taxon>Sordariomycetes</taxon>
        <taxon>Xylariomycetidae</taxon>
        <taxon>Amphisphaeriales</taxon>
        <taxon>Apiosporaceae</taxon>
        <taxon>Apiospora</taxon>
    </lineage>
</organism>
<dbReference type="Proteomes" id="UP001446871">
    <property type="component" value="Unassembled WGS sequence"/>
</dbReference>
<dbReference type="PANTHER" id="PTHR31956">
    <property type="entry name" value="NON-SPECIFIC PHOSPHOLIPASE C4-RELATED"/>
    <property type="match status" value="1"/>
</dbReference>
<dbReference type="InterPro" id="IPR007312">
    <property type="entry name" value="Phosphoesterase"/>
</dbReference>
<comment type="caution">
    <text evidence="3">The sequence shown here is derived from an EMBL/GenBank/DDBJ whole genome shotgun (WGS) entry which is preliminary data.</text>
</comment>
<evidence type="ECO:0000313" key="4">
    <source>
        <dbReference type="Proteomes" id="UP001446871"/>
    </source>
</evidence>
<feature type="chain" id="PRO_5046420284" evidence="2">
    <location>
        <begin position="22"/>
        <end position="391"/>
    </location>
</feature>
<reference evidence="3 4" key="1">
    <citation type="submission" date="2023-01" db="EMBL/GenBank/DDBJ databases">
        <title>Analysis of 21 Apiospora genomes using comparative genomics revels a genus with tremendous synthesis potential of carbohydrate active enzymes and secondary metabolites.</title>
        <authorList>
            <person name="Sorensen T."/>
        </authorList>
    </citation>
    <scope>NUCLEOTIDE SEQUENCE [LARGE SCALE GENOMIC DNA]</scope>
    <source>
        <strain evidence="3 4">CBS 83171</strain>
    </source>
</reference>
<proteinExistence type="predicted"/>